<keyword evidence="2" id="KW-1185">Reference proteome</keyword>
<dbReference type="EMBL" id="BAABRO010000020">
    <property type="protein sequence ID" value="GAA5510265.1"/>
    <property type="molecule type" value="Genomic_DNA"/>
</dbReference>
<reference evidence="1 2" key="1">
    <citation type="submission" date="2024-02" db="EMBL/GenBank/DDBJ databases">
        <title>Rhodopirellula caenicola NBRC 110016.</title>
        <authorList>
            <person name="Ichikawa N."/>
            <person name="Katano-Makiyama Y."/>
            <person name="Hidaka K."/>
        </authorList>
    </citation>
    <scope>NUCLEOTIDE SEQUENCE [LARGE SCALE GENOMIC DNA]</scope>
    <source>
        <strain evidence="1 2">NBRC 110016</strain>
    </source>
</reference>
<name>A0ABP9W0E8_9BACT</name>
<organism evidence="1 2">
    <name type="scientific">Novipirellula caenicola</name>
    <dbReference type="NCBI Taxonomy" id="1536901"/>
    <lineage>
        <taxon>Bacteria</taxon>
        <taxon>Pseudomonadati</taxon>
        <taxon>Planctomycetota</taxon>
        <taxon>Planctomycetia</taxon>
        <taxon>Pirellulales</taxon>
        <taxon>Pirellulaceae</taxon>
        <taxon>Novipirellula</taxon>
    </lineage>
</organism>
<gene>
    <name evidence="1" type="ORF">Rcae01_05772</name>
</gene>
<comment type="caution">
    <text evidence="1">The sequence shown here is derived from an EMBL/GenBank/DDBJ whole genome shotgun (WGS) entry which is preliminary data.</text>
</comment>
<proteinExistence type="predicted"/>
<evidence type="ECO:0000313" key="2">
    <source>
        <dbReference type="Proteomes" id="UP001416858"/>
    </source>
</evidence>
<dbReference type="Proteomes" id="UP001416858">
    <property type="component" value="Unassembled WGS sequence"/>
</dbReference>
<protein>
    <submittedName>
        <fullName evidence="1">Uncharacterized protein</fullName>
    </submittedName>
</protein>
<evidence type="ECO:0000313" key="1">
    <source>
        <dbReference type="EMBL" id="GAA5510265.1"/>
    </source>
</evidence>
<accession>A0ABP9W0E8</accession>
<sequence length="50" mass="5545">MKIGLGVKGDFVANPDFLARPRFSGPLERVYGLRLRRRHGGPVLRAAVLN</sequence>